<dbReference type="Proteomes" id="UP000827549">
    <property type="component" value="Chromosome 3"/>
</dbReference>
<feature type="region of interest" description="Disordered" evidence="1">
    <location>
        <begin position="149"/>
        <end position="169"/>
    </location>
</feature>
<evidence type="ECO:0000313" key="3">
    <source>
        <dbReference type="EMBL" id="WOO81006.1"/>
    </source>
</evidence>
<keyword evidence="2" id="KW-0472">Membrane</keyword>
<dbReference type="GeneID" id="87807772"/>
<reference evidence="3" key="1">
    <citation type="submission" date="2023-10" db="EMBL/GenBank/DDBJ databases">
        <authorList>
            <person name="Noh H."/>
        </authorList>
    </citation>
    <scope>NUCLEOTIDE SEQUENCE</scope>
    <source>
        <strain evidence="3">DUCC4014</strain>
    </source>
</reference>
<organism evidence="3 4">
    <name type="scientific">Vanrija pseudolonga</name>
    <dbReference type="NCBI Taxonomy" id="143232"/>
    <lineage>
        <taxon>Eukaryota</taxon>
        <taxon>Fungi</taxon>
        <taxon>Dikarya</taxon>
        <taxon>Basidiomycota</taxon>
        <taxon>Agaricomycotina</taxon>
        <taxon>Tremellomycetes</taxon>
        <taxon>Trichosporonales</taxon>
        <taxon>Trichosporonaceae</taxon>
        <taxon>Vanrija</taxon>
    </lineage>
</organism>
<name>A0AAF0YAD8_9TREE</name>
<dbReference type="RefSeq" id="XP_062627038.1">
    <property type="nucleotide sequence ID" value="XM_062771054.1"/>
</dbReference>
<evidence type="ECO:0000256" key="2">
    <source>
        <dbReference type="SAM" id="Phobius"/>
    </source>
</evidence>
<sequence>MSLALLSKPRGFALSAPGNRKLSIPRISLRNAFVPSDGRVGLFILTRASASRRPSRRGMCRMPGSADARFLLSALPLVLGLQVAAFVLVQHFRPPAAAGLDRILLHLYQLLFGVLVVLGAVVAGMEPQAAMGAAICGLVLAIRDADEGADGADDKEEAEDRDAVPPRTGLATRLVFTRAPSDTYASHEPAAEEV</sequence>
<keyword evidence="2" id="KW-0812">Transmembrane</keyword>
<feature type="transmembrane region" description="Helical" evidence="2">
    <location>
        <begin position="103"/>
        <end position="123"/>
    </location>
</feature>
<accession>A0AAF0YAD8</accession>
<gene>
    <name evidence="3" type="ORF">LOC62_03G004534</name>
</gene>
<evidence type="ECO:0000256" key="1">
    <source>
        <dbReference type="SAM" id="MobiDB-lite"/>
    </source>
</evidence>
<feature type="transmembrane region" description="Helical" evidence="2">
    <location>
        <begin position="70"/>
        <end position="91"/>
    </location>
</feature>
<keyword evidence="2" id="KW-1133">Transmembrane helix</keyword>
<proteinExistence type="predicted"/>
<dbReference type="AlphaFoldDB" id="A0AAF0YAD8"/>
<feature type="compositionally biased region" description="Acidic residues" evidence="1">
    <location>
        <begin position="149"/>
        <end position="160"/>
    </location>
</feature>
<dbReference type="EMBL" id="CP086716">
    <property type="protein sequence ID" value="WOO81006.1"/>
    <property type="molecule type" value="Genomic_DNA"/>
</dbReference>
<protein>
    <submittedName>
        <fullName evidence="3">Uncharacterized protein</fullName>
    </submittedName>
</protein>
<keyword evidence="4" id="KW-1185">Reference proteome</keyword>
<evidence type="ECO:0000313" key="4">
    <source>
        <dbReference type="Proteomes" id="UP000827549"/>
    </source>
</evidence>